<accession>A0AAV4V8B6</accession>
<keyword evidence="2" id="KW-1185">Reference proteome</keyword>
<reference evidence="1 2" key="1">
    <citation type="submission" date="2021-06" db="EMBL/GenBank/DDBJ databases">
        <title>Caerostris darwini draft genome.</title>
        <authorList>
            <person name="Kono N."/>
            <person name="Arakawa K."/>
        </authorList>
    </citation>
    <scope>NUCLEOTIDE SEQUENCE [LARGE SCALE GENOMIC DNA]</scope>
</reference>
<protein>
    <submittedName>
        <fullName evidence="1">Uncharacterized protein</fullName>
    </submittedName>
</protein>
<comment type="caution">
    <text evidence="1">The sequence shown here is derived from an EMBL/GenBank/DDBJ whole genome shotgun (WGS) entry which is preliminary data.</text>
</comment>
<dbReference type="EMBL" id="BPLQ01012545">
    <property type="protein sequence ID" value="GIY66166.1"/>
    <property type="molecule type" value="Genomic_DNA"/>
</dbReference>
<dbReference type="AlphaFoldDB" id="A0AAV4V8B6"/>
<dbReference type="Proteomes" id="UP001054837">
    <property type="component" value="Unassembled WGS sequence"/>
</dbReference>
<evidence type="ECO:0000313" key="2">
    <source>
        <dbReference type="Proteomes" id="UP001054837"/>
    </source>
</evidence>
<evidence type="ECO:0000313" key="1">
    <source>
        <dbReference type="EMBL" id="GIY66166.1"/>
    </source>
</evidence>
<organism evidence="1 2">
    <name type="scientific">Caerostris darwini</name>
    <dbReference type="NCBI Taxonomy" id="1538125"/>
    <lineage>
        <taxon>Eukaryota</taxon>
        <taxon>Metazoa</taxon>
        <taxon>Ecdysozoa</taxon>
        <taxon>Arthropoda</taxon>
        <taxon>Chelicerata</taxon>
        <taxon>Arachnida</taxon>
        <taxon>Araneae</taxon>
        <taxon>Araneomorphae</taxon>
        <taxon>Entelegynae</taxon>
        <taxon>Araneoidea</taxon>
        <taxon>Araneidae</taxon>
        <taxon>Caerostris</taxon>
    </lineage>
</organism>
<gene>
    <name evidence="1" type="ORF">CDAR_547421</name>
</gene>
<sequence length="110" mass="12682">MRSQIGQPFSLLLSQSRGGRGAMESLKAERWQRTHSKSTCRRFSSHFNYAFGDGNADWPIQLGGMGGSYWNKQFQNLFHPRNRLGLKRIWNVWEEGVFSDANSTVFLRVV</sequence>
<name>A0AAV4V8B6_9ARAC</name>
<proteinExistence type="predicted"/>